<dbReference type="GO" id="GO:0031124">
    <property type="term" value="P:mRNA 3'-end processing"/>
    <property type="evidence" value="ECO:0007669"/>
    <property type="project" value="InterPro"/>
</dbReference>
<proteinExistence type="predicted"/>
<gene>
    <name evidence="6" type="ORF">MOQ_004047</name>
</gene>
<dbReference type="InterPro" id="IPR008847">
    <property type="entry name" value="Suf"/>
</dbReference>
<evidence type="ECO:0000313" key="6">
    <source>
        <dbReference type="EMBL" id="EKF32109.1"/>
    </source>
</evidence>
<protein>
    <recommendedName>
        <fullName evidence="5">Suppressor of forked domain-containing protein</fullName>
    </recommendedName>
</protein>
<keyword evidence="7" id="KW-1185">Reference proteome</keyword>
<keyword evidence="2" id="KW-0677">Repeat</keyword>
<evidence type="ECO:0000256" key="2">
    <source>
        <dbReference type="ARBA" id="ARBA00022737"/>
    </source>
</evidence>
<dbReference type="PANTHER" id="PTHR19980">
    <property type="entry name" value="RNA CLEAVAGE STIMULATION FACTOR"/>
    <property type="match status" value="1"/>
</dbReference>
<feature type="domain" description="Suppressor of forked" evidence="5">
    <location>
        <begin position="182"/>
        <end position="573"/>
    </location>
</feature>
<dbReference type="Proteomes" id="UP000007350">
    <property type="component" value="Unassembled WGS sequence"/>
</dbReference>
<dbReference type="Pfam" id="PF05843">
    <property type="entry name" value="Suf"/>
    <property type="match status" value="1"/>
</dbReference>
<dbReference type="OrthoDB" id="26282at2759"/>
<feature type="region of interest" description="Disordered" evidence="4">
    <location>
        <begin position="852"/>
        <end position="883"/>
    </location>
</feature>
<sequence>MEEDNLRDLMNRLRFATGKAIEAPMPEVPTARIGEQCRLVIQQALCRHPALAMLQQTRDELKKHVMEQIQDSLQIEGSPSDDVGRLLGWINETSEVLETERLSAVYSDPEEVFNVLKRRALEDLGIEALPKHLQCGAGDLSPWNVLFTLVVGPLLTFDETRYKRVEMHIPNPTQAMVTDLTEINKNAYSTPSWISLLNSLASFPIKAVRHVWLAALFFFPTSGPVVVAYLTREIEEASKRRFLWDEGDEDDAKETYCSYCRVLNCFFRHLPICFSVDLFCLFMDFLERFIRPDDATLDNVFRTALQRYIGHCPASAEVWKKYIRWKGEKIRDAHLRREWVRKMYIRVLRTPLNGLNEIKEDYDFFLKAEYRGRPPTEGRLEERLVRARGAAVELNRFIGMHGNVHGGDALPRLLYLPRPVTLTANNTTRVVVSEKEEIMRRLEVELWAHWTSLIDREAGSTAYMGMELFGYERVRFFFAMRASVFPHQAFSWTSLVDYCLGQQPLLSEAERRAMAREVLEKASFLLKRNFLMQLSYCDYMLRDLADPDCAHRSMKGLLLQQRQSIVDYIKKEAFVSLEGAMVALERIALLSINWMRWGSLSKEVTNTQYVRLVARFTMHRVEFLSLIMGVIRRASKEERKFVPRRCLLAFNTFCHFWLELELIRNQAKAEAVMILERWKDHLNMFCGSAKDKGWGLVDCGVDGYFISSCANLCRSDPSAVQKVLSFMDEVRLTAVNSFSFLPEELDSLLNHIRGIRDMFFVVDADAGKVSSSPLPLCLFSSRIRGMTVPLQTYDHHLFSAEGAWHEEEKTSMAWHAEETSEGGSAAMNAPMGTSLELMPDDARWVTHVPKRVHAGAETSRPPQRGGTEQEVKPRRNKRPPNRRSLVAEGVLLHDLPNAIRSAGCMTASDAVLLQKVEKMLVMYLPSTYETDVLFREHTVGTEWLLQFMERMPAIAVNEADESCH</sequence>
<evidence type="ECO:0000256" key="3">
    <source>
        <dbReference type="ARBA" id="ARBA00023242"/>
    </source>
</evidence>
<dbReference type="PANTHER" id="PTHR19980:SF0">
    <property type="entry name" value="CLEAVAGE STIMULATION FACTOR SUBUNIT 3"/>
    <property type="match status" value="1"/>
</dbReference>
<evidence type="ECO:0000313" key="7">
    <source>
        <dbReference type="Proteomes" id="UP000007350"/>
    </source>
</evidence>
<comment type="caution">
    <text evidence="6">The sequence shown here is derived from an EMBL/GenBank/DDBJ whole genome shotgun (WGS) entry which is preliminary data.</text>
</comment>
<dbReference type="EMBL" id="AHKC01010395">
    <property type="protein sequence ID" value="EKF32109.1"/>
    <property type="molecule type" value="Genomic_DNA"/>
</dbReference>
<dbReference type="AlphaFoldDB" id="K2N2G0"/>
<evidence type="ECO:0000259" key="5">
    <source>
        <dbReference type="Pfam" id="PF05843"/>
    </source>
</evidence>
<dbReference type="GO" id="GO:0005634">
    <property type="term" value="C:nucleus"/>
    <property type="evidence" value="ECO:0007669"/>
    <property type="project" value="UniProtKB-SubCell"/>
</dbReference>
<dbReference type="InterPro" id="IPR045243">
    <property type="entry name" value="Rna14-like"/>
</dbReference>
<dbReference type="GO" id="GO:0003729">
    <property type="term" value="F:mRNA binding"/>
    <property type="evidence" value="ECO:0007669"/>
    <property type="project" value="TreeGrafter"/>
</dbReference>
<evidence type="ECO:0000256" key="1">
    <source>
        <dbReference type="ARBA" id="ARBA00004123"/>
    </source>
</evidence>
<name>K2N2G0_TRYCR</name>
<organism evidence="6 7">
    <name type="scientific">Trypanosoma cruzi marinkellei</name>
    <dbReference type="NCBI Taxonomy" id="85056"/>
    <lineage>
        <taxon>Eukaryota</taxon>
        <taxon>Discoba</taxon>
        <taxon>Euglenozoa</taxon>
        <taxon>Kinetoplastea</taxon>
        <taxon>Metakinetoplastina</taxon>
        <taxon>Trypanosomatida</taxon>
        <taxon>Trypanosomatidae</taxon>
        <taxon>Trypanosoma</taxon>
        <taxon>Schizotrypanum</taxon>
    </lineage>
</organism>
<evidence type="ECO:0000256" key="4">
    <source>
        <dbReference type="SAM" id="MobiDB-lite"/>
    </source>
</evidence>
<dbReference type="SUPFAM" id="SSF48452">
    <property type="entry name" value="TPR-like"/>
    <property type="match status" value="1"/>
</dbReference>
<reference evidence="6 7" key="1">
    <citation type="journal article" date="2012" name="BMC Genomics">
        <title>Comparative genomic analysis of human infective Trypanosoma cruzi lineages with the bat-restricted subspecies T. cruzi marinkellei.</title>
        <authorList>
            <person name="Franzen O."/>
            <person name="Talavera-Lopez C."/>
            <person name="Ochaya S."/>
            <person name="Butler C.E."/>
            <person name="Messenger L.A."/>
            <person name="Lewis M.D."/>
            <person name="Llewellyn M.S."/>
            <person name="Marinkelle C.J."/>
            <person name="Tyler K.M."/>
            <person name="Miles M.A."/>
            <person name="Andersson B."/>
        </authorList>
    </citation>
    <scope>NUCLEOTIDE SEQUENCE [LARGE SCALE GENOMIC DNA]</scope>
    <source>
        <strain evidence="6 7">B7</strain>
    </source>
</reference>
<dbReference type="Gene3D" id="1.25.40.10">
    <property type="entry name" value="Tetratricopeptide repeat domain"/>
    <property type="match status" value="1"/>
</dbReference>
<comment type="subcellular location">
    <subcellularLocation>
        <location evidence="1">Nucleus</location>
    </subcellularLocation>
</comment>
<dbReference type="InterPro" id="IPR011990">
    <property type="entry name" value="TPR-like_helical_dom_sf"/>
</dbReference>
<keyword evidence="3" id="KW-0539">Nucleus</keyword>
<accession>K2N2G0</accession>